<proteinExistence type="predicted"/>
<name>A0A644X1V8_9ZZZZ</name>
<feature type="domain" description="Secretion system C-terminal sorting" evidence="1">
    <location>
        <begin position="433"/>
        <end position="511"/>
    </location>
</feature>
<evidence type="ECO:0000259" key="1">
    <source>
        <dbReference type="Pfam" id="PF18962"/>
    </source>
</evidence>
<sequence>MKTTFILGFSLIFFCAEAQHTNIVIGTTIAPEEPSIAINPANTLQMVAGANLDNFYTSTDGGFSWQQGTLTSDYGVWGDPTIICDTTGAFYFFHLSNPSSGNWIDRIVCQKLDSINSSWSNGTYTGLNGTKAQDKQWAVVDRSDNTIYVTWTQFDDYGSSNLSDSSNIMFSKSIDGGLTWSPAIRINKVAGDCIDSDNTTEGAVPAVGPNGEVYVAWAGPEGLVFDRSNDGGTTWVDDDIYVAPIGGGWDYSIPGIQRANGLPVTVCDTSHGPHRGTVYINWSDQTNGTDNTDIWLVKSTDGGITWSSPFRVNDDTTTTQQFFTWMTIDQVTGYLWFVWYDRRNNTDNRTDVYMACSKDGGNTFNNFKVSESPFTPASNVFFGDYTNITAHNGVVRPIWTRLENYQLSILTAIIDTALSVEESFSLPDPEMEVFPNPSEGSFCLAFKMHSVTPFSVDLLDVTGKTIAKLHEGMSQPGRQIYYFDASDFSLQSGVYFIAVRSNEKTFLKKWVLVD</sequence>
<dbReference type="Gene3D" id="2.120.10.10">
    <property type="match status" value="1"/>
</dbReference>
<dbReference type="Gene3D" id="2.130.10.10">
    <property type="entry name" value="YVTN repeat-like/Quinoprotein amine dehydrogenase"/>
    <property type="match status" value="1"/>
</dbReference>
<dbReference type="Pfam" id="PF18962">
    <property type="entry name" value="Por_Secre_tail"/>
    <property type="match status" value="1"/>
</dbReference>
<accession>A0A644X1V8</accession>
<dbReference type="EMBL" id="VSSQ01001654">
    <property type="protein sequence ID" value="MPM10130.1"/>
    <property type="molecule type" value="Genomic_DNA"/>
</dbReference>
<dbReference type="InterPro" id="IPR026444">
    <property type="entry name" value="Secre_tail"/>
</dbReference>
<dbReference type="SUPFAM" id="SSF110296">
    <property type="entry name" value="Oligoxyloglucan reducing end-specific cellobiohydrolase"/>
    <property type="match status" value="1"/>
</dbReference>
<evidence type="ECO:0000313" key="2">
    <source>
        <dbReference type="EMBL" id="MPM10130.1"/>
    </source>
</evidence>
<dbReference type="SUPFAM" id="SSF50939">
    <property type="entry name" value="Sialidases"/>
    <property type="match status" value="1"/>
</dbReference>
<dbReference type="InterPro" id="IPR036278">
    <property type="entry name" value="Sialidase_sf"/>
</dbReference>
<organism evidence="2">
    <name type="scientific">bioreactor metagenome</name>
    <dbReference type="NCBI Taxonomy" id="1076179"/>
    <lineage>
        <taxon>unclassified sequences</taxon>
        <taxon>metagenomes</taxon>
        <taxon>ecological metagenomes</taxon>
    </lineage>
</organism>
<protein>
    <recommendedName>
        <fullName evidence="1">Secretion system C-terminal sorting domain-containing protein</fullName>
    </recommendedName>
</protein>
<reference evidence="2" key="1">
    <citation type="submission" date="2019-08" db="EMBL/GenBank/DDBJ databases">
        <authorList>
            <person name="Kucharzyk K."/>
            <person name="Murdoch R.W."/>
            <person name="Higgins S."/>
            <person name="Loffler F."/>
        </authorList>
    </citation>
    <scope>NUCLEOTIDE SEQUENCE</scope>
</reference>
<dbReference type="NCBIfam" id="TIGR04183">
    <property type="entry name" value="Por_Secre_tail"/>
    <property type="match status" value="1"/>
</dbReference>
<gene>
    <name evidence="2" type="ORF">SDC9_56454</name>
</gene>
<dbReference type="AlphaFoldDB" id="A0A644X1V8"/>
<dbReference type="CDD" id="cd15482">
    <property type="entry name" value="Sialidase_non-viral"/>
    <property type="match status" value="1"/>
</dbReference>
<dbReference type="InterPro" id="IPR015943">
    <property type="entry name" value="WD40/YVTN_repeat-like_dom_sf"/>
</dbReference>
<comment type="caution">
    <text evidence="2">The sequence shown here is derived from an EMBL/GenBank/DDBJ whole genome shotgun (WGS) entry which is preliminary data.</text>
</comment>